<evidence type="ECO:0000313" key="3">
    <source>
        <dbReference type="Proteomes" id="UP000093111"/>
    </source>
</evidence>
<reference evidence="2 3" key="1">
    <citation type="journal article" date="2016" name="Syst. Appl. Microbiol.">
        <title>Pararhizobium polonicum sp. nov. isolated from tumors on stone fruit rootstocks.</title>
        <authorList>
            <person name="Pulawska J."/>
            <person name="Kuzmanovic N."/>
            <person name="Willems A."/>
            <person name="Pothier J.F."/>
        </authorList>
    </citation>
    <scope>NUCLEOTIDE SEQUENCE [LARGE SCALE GENOMIC DNA]</scope>
    <source>
        <strain evidence="2 3">F5.1</strain>
    </source>
</reference>
<accession>A0A1C7P0Q9</accession>
<feature type="domain" description="Beta-lactamase-related" evidence="1">
    <location>
        <begin position="79"/>
        <end position="361"/>
    </location>
</feature>
<dbReference type="EMBL" id="LGLV01000008">
    <property type="protein sequence ID" value="OBZ94851.1"/>
    <property type="molecule type" value="Genomic_DNA"/>
</dbReference>
<keyword evidence="3" id="KW-1185">Reference proteome</keyword>
<dbReference type="InterPro" id="IPR050789">
    <property type="entry name" value="Diverse_Enzym_Activities"/>
</dbReference>
<dbReference type="Pfam" id="PF00144">
    <property type="entry name" value="Beta-lactamase"/>
    <property type="match status" value="1"/>
</dbReference>
<dbReference type="Proteomes" id="UP000093111">
    <property type="component" value="Unassembled WGS sequence"/>
</dbReference>
<dbReference type="STRING" id="1612624.ADU59_13620"/>
<dbReference type="PANTHER" id="PTHR43283:SF7">
    <property type="entry name" value="BETA-LACTAMASE-RELATED DOMAIN-CONTAINING PROTEIN"/>
    <property type="match status" value="1"/>
</dbReference>
<dbReference type="PANTHER" id="PTHR43283">
    <property type="entry name" value="BETA-LACTAMASE-RELATED"/>
    <property type="match status" value="1"/>
</dbReference>
<comment type="caution">
    <text evidence="2">The sequence shown here is derived from an EMBL/GenBank/DDBJ whole genome shotgun (WGS) entry which is preliminary data.</text>
</comment>
<dbReference type="InterPro" id="IPR012338">
    <property type="entry name" value="Beta-lactam/transpept-like"/>
</dbReference>
<name>A0A1C7P0Q9_9HYPH</name>
<dbReference type="RefSeq" id="WP_068954672.1">
    <property type="nucleotide sequence ID" value="NZ_LGLV01000008.1"/>
</dbReference>
<dbReference type="Gene3D" id="3.40.710.10">
    <property type="entry name" value="DD-peptidase/beta-lactamase superfamily"/>
    <property type="match status" value="1"/>
</dbReference>
<gene>
    <name evidence="2" type="ORF">ADU59_13620</name>
</gene>
<evidence type="ECO:0000259" key="1">
    <source>
        <dbReference type="Pfam" id="PF00144"/>
    </source>
</evidence>
<evidence type="ECO:0000313" key="2">
    <source>
        <dbReference type="EMBL" id="OBZ94851.1"/>
    </source>
</evidence>
<proteinExistence type="predicted"/>
<dbReference type="SUPFAM" id="SSF56601">
    <property type="entry name" value="beta-lactamase/transpeptidase-like"/>
    <property type="match status" value="1"/>
</dbReference>
<protein>
    <submittedName>
        <fullName evidence="2">Penicillin-binding protein</fullName>
    </submittedName>
</protein>
<sequence>MTDFTRADVTLANWRTAPYCRWSFQNVSEIVPSAVIAADSQSEAPSLDLGALGTLEVPGVDGVTVPLEAFLTASETDELVVMRDGHIVAEWSASHSDPARPHIIFSVSKSLTALLAGILAGKGLLSFDRLIVDYVPEVAGSAYADATVQQLFDMEISVDFVEDYLDTSGGFDRYRRATGWNPDRAEDPAPDLKSFICSIGKGPWAHGEKHAYRSPDTDLAGIVLERAAGARLATLLSQSLWKPMRARSDAMITVDRIGTARAAGGMSATARDLALAGERVRTRGGGLLPQSFIEDLWTGGSREAWQNGDQTTLFPTGSYRNYWYETGGGELAAIGIHGQWIWIDPATATVIVKLSSQALPVDPVLDQAIVCMLRKISAAVIA</sequence>
<dbReference type="OrthoDB" id="9814204at2"/>
<organism evidence="2 3">
    <name type="scientific">Pararhizobium polonicum</name>
    <dbReference type="NCBI Taxonomy" id="1612624"/>
    <lineage>
        <taxon>Bacteria</taxon>
        <taxon>Pseudomonadati</taxon>
        <taxon>Pseudomonadota</taxon>
        <taxon>Alphaproteobacteria</taxon>
        <taxon>Hyphomicrobiales</taxon>
        <taxon>Rhizobiaceae</taxon>
        <taxon>Rhizobium/Agrobacterium group</taxon>
        <taxon>Pararhizobium</taxon>
    </lineage>
</organism>
<dbReference type="InterPro" id="IPR001466">
    <property type="entry name" value="Beta-lactam-related"/>
</dbReference>
<dbReference type="AlphaFoldDB" id="A0A1C7P0Q9"/>
<dbReference type="PATRIC" id="fig|1612624.7.peg.4633"/>